<gene>
    <name evidence="3" type="ORF">MMAD_21810</name>
</gene>
<dbReference type="InterPro" id="IPR038378">
    <property type="entry name" value="MHB_sf"/>
</dbReference>
<dbReference type="Gene3D" id="1.20.20.20">
    <property type="entry name" value="Haemophore, haem-binding domain"/>
    <property type="match status" value="1"/>
</dbReference>
<organism evidence="3 4">
    <name type="scientific">Mycolicibacterium madagascariense</name>
    <dbReference type="NCBI Taxonomy" id="212765"/>
    <lineage>
        <taxon>Bacteria</taxon>
        <taxon>Bacillati</taxon>
        <taxon>Actinomycetota</taxon>
        <taxon>Actinomycetes</taxon>
        <taxon>Mycobacteriales</taxon>
        <taxon>Mycobacteriaceae</taxon>
        <taxon>Mycolicibacterium</taxon>
    </lineage>
</organism>
<evidence type="ECO:0000313" key="3">
    <source>
        <dbReference type="EMBL" id="BBZ27886.1"/>
    </source>
</evidence>
<dbReference type="KEGG" id="mmag:MMAD_21810"/>
<evidence type="ECO:0000313" key="4">
    <source>
        <dbReference type="Proteomes" id="UP000466517"/>
    </source>
</evidence>
<dbReference type="Proteomes" id="UP000466517">
    <property type="component" value="Chromosome"/>
</dbReference>
<reference evidence="3 4" key="1">
    <citation type="journal article" date="2019" name="Emerg. Microbes Infect.">
        <title>Comprehensive subspecies identification of 175 nontuberculous mycobacteria species based on 7547 genomic profiles.</title>
        <authorList>
            <person name="Matsumoto Y."/>
            <person name="Kinjo T."/>
            <person name="Motooka D."/>
            <person name="Nabeya D."/>
            <person name="Jung N."/>
            <person name="Uechi K."/>
            <person name="Horii T."/>
            <person name="Iida T."/>
            <person name="Fujita J."/>
            <person name="Nakamura S."/>
        </authorList>
    </citation>
    <scope>NUCLEOTIDE SEQUENCE [LARGE SCALE GENOMIC DNA]</scope>
    <source>
        <strain evidence="3 4">JCM 13574</strain>
    </source>
</reference>
<keyword evidence="4" id="KW-1185">Reference proteome</keyword>
<dbReference type="GO" id="GO:0020037">
    <property type="term" value="F:heme binding"/>
    <property type="evidence" value="ECO:0007669"/>
    <property type="project" value="InterPro"/>
</dbReference>
<feature type="chain" id="PRO_5029620481" description="Haemophore haem-binding domain-containing protein" evidence="1">
    <location>
        <begin position="33"/>
        <end position="126"/>
    </location>
</feature>
<keyword evidence="1" id="KW-0732">Signal</keyword>
<evidence type="ECO:0000256" key="1">
    <source>
        <dbReference type="SAM" id="SignalP"/>
    </source>
</evidence>
<feature type="signal peptide" evidence="1">
    <location>
        <begin position="1"/>
        <end position="32"/>
    </location>
</feature>
<dbReference type="EMBL" id="AP022610">
    <property type="protein sequence ID" value="BBZ27886.1"/>
    <property type="molecule type" value="Genomic_DNA"/>
</dbReference>
<dbReference type="NCBIfam" id="TIGR04529">
    <property type="entry name" value="MTB_hemophore"/>
    <property type="match status" value="1"/>
</dbReference>
<evidence type="ECO:0000259" key="2">
    <source>
        <dbReference type="Pfam" id="PF16525"/>
    </source>
</evidence>
<protein>
    <recommendedName>
        <fullName evidence="2">Haemophore haem-binding domain-containing protein</fullName>
    </recommendedName>
</protein>
<accession>A0A7I7XFD6</accession>
<dbReference type="InterPro" id="IPR032407">
    <property type="entry name" value="MHB"/>
</dbReference>
<feature type="domain" description="Haemophore haem-binding" evidence="2">
    <location>
        <begin position="34"/>
        <end position="109"/>
    </location>
</feature>
<dbReference type="AlphaFoldDB" id="A0A7I7XFD6"/>
<dbReference type="Pfam" id="PF16525">
    <property type="entry name" value="MHB"/>
    <property type="match status" value="1"/>
</dbReference>
<dbReference type="PROSITE" id="PS51257">
    <property type="entry name" value="PROKAR_LIPOPROTEIN"/>
    <property type="match status" value="1"/>
</dbReference>
<name>A0A7I7XFD6_9MYCO</name>
<proteinExistence type="predicted"/>
<sequence length="126" mass="12909">MKLFATTVRRSVIGTVGACVVGACLAVPAAHAAPCKASGFAETASGVLNSAGGYLDVHPGADDVLTAAANQPPDVARTSVRGYFLAHPGEYLDLQKIVQPLKDVKDQCGIDLTPAQLATLFEALSS</sequence>